<evidence type="ECO:0000256" key="1">
    <source>
        <dbReference type="SAM" id="Phobius"/>
    </source>
</evidence>
<reference evidence="2" key="1">
    <citation type="journal article" date="2020" name="mSystems">
        <title>Genome- and Community-Level Interaction Insights into Carbon Utilization and Element Cycling Functions of Hydrothermarchaeota in Hydrothermal Sediment.</title>
        <authorList>
            <person name="Zhou Z."/>
            <person name="Liu Y."/>
            <person name="Xu W."/>
            <person name="Pan J."/>
            <person name="Luo Z.H."/>
            <person name="Li M."/>
        </authorList>
    </citation>
    <scope>NUCLEOTIDE SEQUENCE [LARGE SCALE GENOMIC DNA]</scope>
    <source>
        <strain evidence="2">SpSt-125</strain>
    </source>
</reference>
<feature type="transmembrane region" description="Helical" evidence="1">
    <location>
        <begin position="99"/>
        <end position="119"/>
    </location>
</feature>
<feature type="transmembrane region" description="Helical" evidence="1">
    <location>
        <begin position="201"/>
        <end position="220"/>
    </location>
</feature>
<accession>A0A7J2U5H4</accession>
<dbReference type="AlphaFoldDB" id="A0A7J2U5H4"/>
<comment type="caution">
    <text evidence="2">The sequence shown here is derived from an EMBL/GenBank/DDBJ whole genome shotgun (WGS) entry which is preliminary data.</text>
</comment>
<keyword evidence="1" id="KW-1133">Transmembrane helix</keyword>
<feature type="transmembrane region" description="Helical" evidence="1">
    <location>
        <begin position="15"/>
        <end position="41"/>
    </location>
</feature>
<sequence>MQETLSVIAEWLQGWWYYVGRIFVSFVAIALITIIVSEYLFSARLFSRLLNALASILRIARLPIDFSTPLLFGVFDSRAEHSLISSMVKECRVRENEVIAYNLVSMPITAPRLVIQYVAPVVISTLGLTLGITYVCLSLASTLIAFIMGLALSRITIKSASHQQEGKATQIVNSFANRQRSSLRNGIRKALRYVRSVSPRFVMILTTIFVLLKLGCFEYLKSFLMLIKNMLPISPAILTVAATYAVTPIASYQLAGSMLLKGLLTVKEMLVALFLGRIFFGIVSEYPRHSFPFYVSIYPVKLAAKLTATLLLYTIVSSIVMITLITLLYP</sequence>
<dbReference type="PANTHER" id="PTHR38139:SF1">
    <property type="entry name" value="NUCLEOSIDE TRANSPORTER_FEOB GTPASE GATE DOMAIN-CONTAINING PROTEIN"/>
    <property type="match status" value="1"/>
</dbReference>
<keyword evidence="1" id="KW-0472">Membrane</keyword>
<dbReference type="InterPro" id="IPR038880">
    <property type="entry name" value="MJ0871-like"/>
</dbReference>
<keyword evidence="1" id="KW-0812">Transmembrane</keyword>
<name>A0A7J2U5H4_9CREN</name>
<feature type="transmembrane region" description="Helical" evidence="1">
    <location>
        <begin position="232"/>
        <end position="252"/>
    </location>
</feature>
<protein>
    <recommendedName>
        <fullName evidence="3">Nucleoside recognition protein</fullName>
    </recommendedName>
</protein>
<dbReference type="PANTHER" id="PTHR38139">
    <property type="entry name" value="GATE DOMAIN-CONTAINING PROTEIN"/>
    <property type="match status" value="1"/>
</dbReference>
<evidence type="ECO:0000313" key="2">
    <source>
        <dbReference type="EMBL" id="HEM67981.1"/>
    </source>
</evidence>
<gene>
    <name evidence="2" type="ORF">ENO26_10550</name>
</gene>
<evidence type="ECO:0008006" key="3">
    <source>
        <dbReference type="Google" id="ProtNLM"/>
    </source>
</evidence>
<organism evidence="2">
    <name type="scientific">Ignisphaera aggregans</name>
    <dbReference type="NCBI Taxonomy" id="334771"/>
    <lineage>
        <taxon>Archaea</taxon>
        <taxon>Thermoproteota</taxon>
        <taxon>Thermoprotei</taxon>
        <taxon>Desulfurococcales</taxon>
        <taxon>Desulfurococcaceae</taxon>
        <taxon>Ignisphaera</taxon>
    </lineage>
</organism>
<dbReference type="EMBL" id="DSEU01000070">
    <property type="protein sequence ID" value="HEM67981.1"/>
    <property type="molecule type" value="Genomic_DNA"/>
</dbReference>
<feature type="transmembrane region" description="Helical" evidence="1">
    <location>
        <begin position="303"/>
        <end position="329"/>
    </location>
</feature>
<feature type="transmembrane region" description="Helical" evidence="1">
    <location>
        <begin position="131"/>
        <end position="152"/>
    </location>
</feature>
<proteinExistence type="predicted"/>
<feature type="transmembrane region" description="Helical" evidence="1">
    <location>
        <begin position="264"/>
        <end position="283"/>
    </location>
</feature>